<evidence type="ECO:0000313" key="4">
    <source>
        <dbReference type="Proteomes" id="UP001152747"/>
    </source>
</evidence>
<reference evidence="3" key="1">
    <citation type="submission" date="2022-11" db="EMBL/GenBank/DDBJ databases">
        <authorList>
            <person name="Kikuchi T."/>
        </authorList>
    </citation>
    <scope>NUCLEOTIDE SEQUENCE</scope>
    <source>
        <strain evidence="3">PS1010</strain>
    </source>
</reference>
<dbReference type="GO" id="GO:0008419">
    <property type="term" value="F:RNA lariat debranching enzyme activity"/>
    <property type="evidence" value="ECO:0007669"/>
    <property type="project" value="TreeGrafter"/>
</dbReference>
<dbReference type="PANTHER" id="PTHR12849">
    <property type="entry name" value="RNA LARIAT DEBRANCHING ENZYME"/>
    <property type="match status" value="1"/>
</dbReference>
<dbReference type="SUPFAM" id="SSF56300">
    <property type="entry name" value="Metallo-dependent phosphatases"/>
    <property type="match status" value="1"/>
</dbReference>
<organism evidence="3 4">
    <name type="scientific">Caenorhabditis angaria</name>
    <dbReference type="NCBI Taxonomy" id="860376"/>
    <lineage>
        <taxon>Eukaryota</taxon>
        <taxon>Metazoa</taxon>
        <taxon>Ecdysozoa</taxon>
        <taxon>Nematoda</taxon>
        <taxon>Chromadorea</taxon>
        <taxon>Rhabditida</taxon>
        <taxon>Rhabditina</taxon>
        <taxon>Rhabditomorpha</taxon>
        <taxon>Rhabditoidea</taxon>
        <taxon>Rhabditidae</taxon>
        <taxon>Peloderinae</taxon>
        <taxon>Caenorhabditis</taxon>
    </lineage>
</organism>
<evidence type="ECO:0000256" key="1">
    <source>
        <dbReference type="SAM" id="MobiDB-lite"/>
    </source>
</evidence>
<accession>A0A9P1I7B2</accession>
<evidence type="ECO:0000313" key="3">
    <source>
        <dbReference type="EMBL" id="CAI5440009.1"/>
    </source>
</evidence>
<dbReference type="Pfam" id="PF05011">
    <property type="entry name" value="DBR1"/>
    <property type="match status" value="1"/>
</dbReference>
<dbReference type="Proteomes" id="UP001152747">
    <property type="component" value="Unassembled WGS sequence"/>
</dbReference>
<dbReference type="OrthoDB" id="407609at2759"/>
<dbReference type="InterPro" id="IPR007708">
    <property type="entry name" value="DBR1_C"/>
</dbReference>
<dbReference type="GO" id="GO:0005634">
    <property type="term" value="C:nucleus"/>
    <property type="evidence" value="ECO:0007669"/>
    <property type="project" value="TreeGrafter"/>
</dbReference>
<dbReference type="PANTHER" id="PTHR12849:SF0">
    <property type="entry name" value="LARIAT DEBRANCHING ENZYME"/>
    <property type="match status" value="1"/>
</dbReference>
<proteinExistence type="predicted"/>
<feature type="domain" description="Lariat debranching enzyme C-terminal" evidence="2">
    <location>
        <begin position="137"/>
        <end position="292"/>
    </location>
</feature>
<gene>
    <name evidence="3" type="ORF">CAMP_LOCUS2646</name>
</gene>
<dbReference type="EMBL" id="CANHGI010000001">
    <property type="protein sequence ID" value="CAI5440009.1"/>
    <property type="molecule type" value="Genomic_DNA"/>
</dbReference>
<feature type="region of interest" description="Disordered" evidence="1">
    <location>
        <begin position="335"/>
        <end position="359"/>
    </location>
</feature>
<keyword evidence="4" id="KW-1185">Reference proteome</keyword>
<sequence length="359" mass="40130">MARFLSIFAGLRIAGLSGIYNPKEFNFGHYERPPFSGYGDVVSAYHVRNLDHFRLRQLRPKDDDKSGNPIDIMITHDWPGGIADYGDVEHLFRIKKFLKDDIQSGKLGNPAAGKLLHELRPKYWLAAHLHVAYAALVPHKASGDAPRPQPTKFLSLDKPIPQRQFLQVLDVAVAEDAEKRLSYDEQWLAILRTTDAFTSAERKSVYLPNPGDKEEENGTRKDFRPTAEDLAELRAQIGAEAENLHIKTDTFRQTAPPLKLVTEQAKMVPSSAYYRNPQTAEFCQWLGIGDLNKMLIELDPGNVGTAFYLSEGDAETSQVAADFGDDDFVVDDFSANVAEDAEAEAEEPEAKKSRKDSPV</sequence>
<feature type="compositionally biased region" description="Basic and acidic residues" evidence="1">
    <location>
        <begin position="348"/>
        <end position="359"/>
    </location>
</feature>
<dbReference type="InterPro" id="IPR029052">
    <property type="entry name" value="Metallo-depent_PP-like"/>
</dbReference>
<dbReference type="SMART" id="SM01124">
    <property type="entry name" value="DBR1"/>
    <property type="match status" value="1"/>
</dbReference>
<dbReference type="GO" id="GO:0000398">
    <property type="term" value="P:mRNA splicing, via spliceosome"/>
    <property type="evidence" value="ECO:0007669"/>
    <property type="project" value="TreeGrafter"/>
</dbReference>
<name>A0A9P1I7B2_9PELO</name>
<dbReference type="AlphaFoldDB" id="A0A9P1I7B2"/>
<feature type="region of interest" description="Disordered" evidence="1">
    <location>
        <begin position="203"/>
        <end position="224"/>
    </location>
</feature>
<evidence type="ECO:0000259" key="2">
    <source>
        <dbReference type="SMART" id="SM01124"/>
    </source>
</evidence>
<comment type="caution">
    <text evidence="3">The sequence shown here is derived from an EMBL/GenBank/DDBJ whole genome shotgun (WGS) entry which is preliminary data.</text>
</comment>
<protein>
    <recommendedName>
        <fullName evidence="2">Lariat debranching enzyme C-terminal domain-containing protein</fullName>
    </recommendedName>
</protein>